<comment type="caution">
    <text evidence="1">The sequence shown here is derived from an EMBL/GenBank/DDBJ whole genome shotgun (WGS) entry which is preliminary data.</text>
</comment>
<gene>
    <name evidence="1" type="ORF">EZS28_045720</name>
</gene>
<evidence type="ECO:0000313" key="1">
    <source>
        <dbReference type="EMBL" id="KAA6358753.1"/>
    </source>
</evidence>
<evidence type="ECO:0000313" key="2">
    <source>
        <dbReference type="Proteomes" id="UP000324800"/>
    </source>
</evidence>
<dbReference type="EMBL" id="SNRW01029411">
    <property type="protein sequence ID" value="KAA6358753.1"/>
    <property type="molecule type" value="Genomic_DNA"/>
</dbReference>
<proteinExistence type="predicted"/>
<accession>A0A5J4TLW7</accession>
<dbReference type="Proteomes" id="UP000324800">
    <property type="component" value="Unassembled WGS sequence"/>
</dbReference>
<feature type="non-terminal residue" evidence="1">
    <location>
        <position position="1"/>
    </location>
</feature>
<protein>
    <submittedName>
        <fullName evidence="1">Uncharacterized protein</fullName>
    </submittedName>
</protein>
<dbReference type="AlphaFoldDB" id="A0A5J4TLW7"/>
<name>A0A5J4TLW7_9EUKA</name>
<organism evidence="1 2">
    <name type="scientific">Streblomastix strix</name>
    <dbReference type="NCBI Taxonomy" id="222440"/>
    <lineage>
        <taxon>Eukaryota</taxon>
        <taxon>Metamonada</taxon>
        <taxon>Preaxostyla</taxon>
        <taxon>Oxymonadida</taxon>
        <taxon>Streblomastigidae</taxon>
        <taxon>Streblomastix</taxon>
    </lineage>
</organism>
<sequence>VVLELKMQVEFVSQLDCRFQYILLIVIQEVG</sequence>
<reference evidence="1 2" key="1">
    <citation type="submission" date="2019-03" db="EMBL/GenBank/DDBJ databases">
        <title>Single cell metagenomics reveals metabolic interactions within the superorganism composed of flagellate Streblomastix strix and complex community of Bacteroidetes bacteria on its surface.</title>
        <authorList>
            <person name="Treitli S.C."/>
            <person name="Kolisko M."/>
            <person name="Husnik F."/>
            <person name="Keeling P."/>
            <person name="Hampl V."/>
        </authorList>
    </citation>
    <scope>NUCLEOTIDE SEQUENCE [LARGE SCALE GENOMIC DNA]</scope>
    <source>
        <strain evidence="1">ST1C</strain>
    </source>
</reference>